<comment type="caution">
    <text evidence="1">The sequence shown here is derived from an EMBL/GenBank/DDBJ whole genome shotgun (WGS) entry which is preliminary data.</text>
</comment>
<proteinExistence type="predicted"/>
<evidence type="ECO:0000313" key="2">
    <source>
        <dbReference type="Proteomes" id="UP000178603"/>
    </source>
</evidence>
<accession>A0A1F8AQE0</accession>
<dbReference type="Gene3D" id="3.40.50.1820">
    <property type="entry name" value="alpha/beta hydrolase"/>
    <property type="match status" value="1"/>
</dbReference>
<organism evidence="1 2">
    <name type="scientific">Candidatus Woesebacteria bacterium RIFCSPHIGHO2_12_FULL_41_24</name>
    <dbReference type="NCBI Taxonomy" id="1802510"/>
    <lineage>
        <taxon>Bacteria</taxon>
        <taxon>Candidatus Woeseibacteriota</taxon>
    </lineage>
</organism>
<dbReference type="SUPFAM" id="SSF53474">
    <property type="entry name" value="alpha/beta-Hydrolases"/>
    <property type="match status" value="1"/>
</dbReference>
<dbReference type="Proteomes" id="UP000178603">
    <property type="component" value="Unassembled WGS sequence"/>
</dbReference>
<gene>
    <name evidence="1" type="ORF">A3E44_05535</name>
</gene>
<dbReference type="InterPro" id="IPR029058">
    <property type="entry name" value="AB_hydrolase_fold"/>
</dbReference>
<evidence type="ECO:0000313" key="1">
    <source>
        <dbReference type="EMBL" id="OGM53850.1"/>
    </source>
</evidence>
<dbReference type="AlphaFoldDB" id="A0A1F8AQE0"/>
<sequence length="164" mass="18013">MRYAMGALVEEYEKQGIRWNGKLVLIGDSMGGEVMSVVSEKLFPDGVILTEPAAYSVYAHHVKFGKRHNEEPVFGGDDGVIRSRKPDDSFALESIGKYMGKTPKGKVLVVEFASDRIVGKIPQDYKASAEVVDSIRTSHLLTKGEHGATPAEEVETIKNFVKSL</sequence>
<protein>
    <submittedName>
        <fullName evidence="1">Uncharacterized protein</fullName>
    </submittedName>
</protein>
<name>A0A1F8AQE0_9BACT</name>
<reference evidence="1 2" key="1">
    <citation type="journal article" date="2016" name="Nat. Commun.">
        <title>Thousands of microbial genomes shed light on interconnected biogeochemical processes in an aquifer system.</title>
        <authorList>
            <person name="Anantharaman K."/>
            <person name="Brown C.T."/>
            <person name="Hug L.A."/>
            <person name="Sharon I."/>
            <person name="Castelle C.J."/>
            <person name="Probst A.J."/>
            <person name="Thomas B.C."/>
            <person name="Singh A."/>
            <person name="Wilkins M.J."/>
            <person name="Karaoz U."/>
            <person name="Brodie E.L."/>
            <person name="Williams K.H."/>
            <person name="Hubbard S.S."/>
            <person name="Banfield J.F."/>
        </authorList>
    </citation>
    <scope>NUCLEOTIDE SEQUENCE [LARGE SCALE GENOMIC DNA]</scope>
</reference>
<dbReference type="EMBL" id="MGGW01000020">
    <property type="protein sequence ID" value="OGM53850.1"/>
    <property type="molecule type" value="Genomic_DNA"/>
</dbReference>